<keyword evidence="3" id="KW-0732">Signal</keyword>
<dbReference type="RefSeq" id="WP_274148616.1">
    <property type="nucleotide sequence ID" value="NZ_CP117811.1"/>
</dbReference>
<feature type="chain" id="PRO_5046801489" evidence="3">
    <location>
        <begin position="19"/>
        <end position="468"/>
    </location>
</feature>
<dbReference type="PANTHER" id="PTHR42693">
    <property type="entry name" value="ARYLSULFATASE FAMILY MEMBER"/>
    <property type="match status" value="1"/>
</dbReference>
<dbReference type="PANTHER" id="PTHR42693:SF53">
    <property type="entry name" value="ENDO-4-O-SULFATASE"/>
    <property type="match status" value="1"/>
</dbReference>
<evidence type="ECO:0000256" key="2">
    <source>
        <dbReference type="ARBA" id="ARBA00022801"/>
    </source>
</evidence>
<evidence type="ECO:0000259" key="4">
    <source>
        <dbReference type="Pfam" id="PF00884"/>
    </source>
</evidence>
<keyword evidence="2" id="KW-0378">Hydrolase</keyword>
<gene>
    <name evidence="5" type="ORF">PQO03_05825</name>
</gene>
<dbReference type="Gene3D" id="3.40.720.10">
    <property type="entry name" value="Alkaline Phosphatase, subunit A"/>
    <property type="match status" value="1"/>
</dbReference>
<dbReference type="Proteomes" id="UP001214250">
    <property type="component" value="Chromosome 1"/>
</dbReference>
<dbReference type="Pfam" id="PF00884">
    <property type="entry name" value="Sulfatase"/>
    <property type="match status" value="1"/>
</dbReference>
<sequence>MLSILKYLLILISLSALASDTKTNIIFILADDLGYGELGSYGQEKIQTPELDKMAASGIRFTNHYSGYTTCTMSRKVLMTGKHIANLPMGDKIPSITIAGLLKNAGYKTAMIGKWGMMGRPGHDNSPGEHGFDHVFTYDNQGFAHFYYPEFMWRNGEKVHYPTNKNLLTDEGYIKEKHHGVYSHDEFTKDALGFIEENKDTPFFLYLPYTIPHAEITVPHDSVEPYLKLNWPETPKIIGGGGSKDPGYGSQYVKGYCGQKYPHAAYAGMISRMDRDVGRILDLLKKLKIEENTLVLFGSDNGASPEGGQTLEFFQSSGKLRGDKRSIYEAGTRTPFIAYWPKTIQAGQVTDHISAYCDFMATACDLTGVDCPKDSDGVSYLPTLLGKHAQQAQRPYIFNAWKSWSSVRVKEWKLIANRKKDLSPAERFELYNLEKDEGEMKNLATQHPEKVQSLHKLINKVSKRDYTP</sequence>
<keyword evidence="6" id="KW-1185">Reference proteome</keyword>
<evidence type="ECO:0000256" key="3">
    <source>
        <dbReference type="SAM" id="SignalP"/>
    </source>
</evidence>
<feature type="domain" description="Sulfatase N-terminal" evidence="4">
    <location>
        <begin position="24"/>
        <end position="369"/>
    </location>
</feature>
<protein>
    <submittedName>
        <fullName evidence="5">Arylsulfatase</fullName>
    </submittedName>
</protein>
<organism evidence="5 6">
    <name type="scientific">Lentisphaera profundi</name>
    <dbReference type="NCBI Taxonomy" id="1658616"/>
    <lineage>
        <taxon>Bacteria</taxon>
        <taxon>Pseudomonadati</taxon>
        <taxon>Lentisphaerota</taxon>
        <taxon>Lentisphaeria</taxon>
        <taxon>Lentisphaerales</taxon>
        <taxon>Lentisphaeraceae</taxon>
        <taxon>Lentisphaera</taxon>
    </lineage>
</organism>
<name>A0ABY7VMJ7_9BACT</name>
<accession>A0ABY7VMJ7</accession>
<evidence type="ECO:0000313" key="5">
    <source>
        <dbReference type="EMBL" id="WDE95238.1"/>
    </source>
</evidence>
<feature type="signal peptide" evidence="3">
    <location>
        <begin position="1"/>
        <end position="18"/>
    </location>
</feature>
<dbReference type="InterPro" id="IPR000917">
    <property type="entry name" value="Sulfatase_N"/>
</dbReference>
<evidence type="ECO:0000313" key="6">
    <source>
        <dbReference type="Proteomes" id="UP001214250"/>
    </source>
</evidence>
<dbReference type="CDD" id="cd16145">
    <property type="entry name" value="ARS_like"/>
    <property type="match status" value="1"/>
</dbReference>
<proteinExistence type="inferred from homology"/>
<dbReference type="InterPro" id="IPR050738">
    <property type="entry name" value="Sulfatase"/>
</dbReference>
<dbReference type="InterPro" id="IPR017850">
    <property type="entry name" value="Alkaline_phosphatase_core_sf"/>
</dbReference>
<reference evidence="5 6" key="1">
    <citation type="submission" date="2023-02" db="EMBL/GenBank/DDBJ databases">
        <title>Genome sequence of Lentisphaera profundi SAORIC-696.</title>
        <authorList>
            <person name="Kim e."/>
            <person name="Cho J.-C."/>
            <person name="Choi A."/>
            <person name="Kang I."/>
        </authorList>
    </citation>
    <scope>NUCLEOTIDE SEQUENCE [LARGE SCALE GENOMIC DNA]</scope>
    <source>
        <strain evidence="5 6">SAORIC-696</strain>
    </source>
</reference>
<dbReference type="Gene3D" id="3.30.1120.10">
    <property type="match status" value="1"/>
</dbReference>
<evidence type="ECO:0000256" key="1">
    <source>
        <dbReference type="ARBA" id="ARBA00008779"/>
    </source>
</evidence>
<comment type="similarity">
    <text evidence="1">Belongs to the sulfatase family.</text>
</comment>
<dbReference type="EMBL" id="CP117811">
    <property type="protein sequence ID" value="WDE95238.1"/>
    <property type="molecule type" value="Genomic_DNA"/>
</dbReference>
<dbReference type="SUPFAM" id="SSF53649">
    <property type="entry name" value="Alkaline phosphatase-like"/>
    <property type="match status" value="1"/>
</dbReference>